<organism evidence="2 3">
    <name type="scientific">Parvibium lacunae</name>
    <dbReference type="NCBI Taxonomy" id="1888893"/>
    <lineage>
        <taxon>Bacteria</taxon>
        <taxon>Pseudomonadati</taxon>
        <taxon>Pseudomonadota</taxon>
        <taxon>Betaproteobacteria</taxon>
        <taxon>Burkholderiales</taxon>
        <taxon>Alcaligenaceae</taxon>
        <taxon>Parvibium</taxon>
    </lineage>
</organism>
<dbReference type="SUPFAM" id="SSF53335">
    <property type="entry name" value="S-adenosyl-L-methionine-dependent methyltransferases"/>
    <property type="match status" value="1"/>
</dbReference>
<dbReference type="InterPro" id="IPR013216">
    <property type="entry name" value="Methyltransf_11"/>
</dbReference>
<dbReference type="GO" id="GO:0032259">
    <property type="term" value="P:methylation"/>
    <property type="evidence" value="ECO:0007669"/>
    <property type="project" value="UniProtKB-KW"/>
</dbReference>
<dbReference type="EMBL" id="QPGB01000001">
    <property type="protein sequence ID" value="RCS59203.1"/>
    <property type="molecule type" value="Genomic_DNA"/>
</dbReference>
<keyword evidence="2" id="KW-0489">Methyltransferase</keyword>
<evidence type="ECO:0000313" key="2">
    <source>
        <dbReference type="EMBL" id="RCS59203.1"/>
    </source>
</evidence>
<dbReference type="RefSeq" id="WP_114401353.1">
    <property type="nucleotide sequence ID" value="NZ_QPGB01000001.1"/>
</dbReference>
<evidence type="ECO:0000313" key="3">
    <source>
        <dbReference type="Proteomes" id="UP000252357"/>
    </source>
</evidence>
<dbReference type="Pfam" id="PF08241">
    <property type="entry name" value="Methyltransf_11"/>
    <property type="match status" value="1"/>
</dbReference>
<reference evidence="2 3" key="1">
    <citation type="journal article" date="2018" name="Int. J. Syst. Evol. Microbiol.">
        <title>Parvibium lacunae gen. nov., sp. nov., a new member of the family Alcaligenaceae isolated from a freshwater pond.</title>
        <authorList>
            <person name="Chen W.M."/>
            <person name="Xie P.B."/>
            <person name="Hsu M.Y."/>
            <person name="Sheu S.Y."/>
        </authorList>
    </citation>
    <scope>NUCLEOTIDE SEQUENCE [LARGE SCALE GENOMIC DNA]</scope>
    <source>
        <strain evidence="2 3">KMB9</strain>
    </source>
</reference>
<dbReference type="InterPro" id="IPR029063">
    <property type="entry name" value="SAM-dependent_MTases_sf"/>
</dbReference>
<protein>
    <submittedName>
        <fullName evidence="2">SAM-dependent methyltransferase</fullName>
    </submittedName>
</protein>
<sequence>MIDWFQSPPGQYVLQWEQEQLDSVVADLFGFHALQLGLPELDALRANRMPFVVYAGDHTIDRSADWLPADHVTLQTALVSSYEELPFASQSIDLIVMPHVLEFSVDPHQVLREVERVLLPEGYVVITGFNPFSLWGLRQFGLRGILPPILPQAQQFIALPRIKDWLKLLSFEVQRGRFGCYRLPCRQAKWMGRATWLEPAGDRWWPVCGAVYLLTAVKRQRGMRMIGPAWKDKASKAQALAPALRTPQGQ</sequence>
<evidence type="ECO:0000259" key="1">
    <source>
        <dbReference type="Pfam" id="PF08241"/>
    </source>
</evidence>
<gene>
    <name evidence="2" type="ORF">DU000_00110</name>
</gene>
<name>A0A368L6B9_9BURK</name>
<dbReference type="OrthoDB" id="6191410at2"/>
<keyword evidence="3" id="KW-1185">Reference proteome</keyword>
<keyword evidence="2" id="KW-0808">Transferase</keyword>
<dbReference type="Gene3D" id="3.40.50.150">
    <property type="entry name" value="Vaccinia Virus protein VP39"/>
    <property type="match status" value="1"/>
</dbReference>
<comment type="caution">
    <text evidence="2">The sequence shown here is derived from an EMBL/GenBank/DDBJ whole genome shotgun (WGS) entry which is preliminary data.</text>
</comment>
<dbReference type="CDD" id="cd02440">
    <property type="entry name" value="AdoMet_MTases"/>
    <property type="match status" value="1"/>
</dbReference>
<dbReference type="AlphaFoldDB" id="A0A368L6B9"/>
<feature type="domain" description="Methyltransferase type 11" evidence="1">
    <location>
        <begin position="75"/>
        <end position="126"/>
    </location>
</feature>
<proteinExistence type="predicted"/>
<dbReference type="GO" id="GO:0008757">
    <property type="term" value="F:S-adenosylmethionine-dependent methyltransferase activity"/>
    <property type="evidence" value="ECO:0007669"/>
    <property type="project" value="InterPro"/>
</dbReference>
<accession>A0A368L6B9</accession>
<dbReference type="Proteomes" id="UP000252357">
    <property type="component" value="Unassembled WGS sequence"/>
</dbReference>